<evidence type="ECO:0000313" key="1">
    <source>
        <dbReference type="EMBL" id="CAF0866744.1"/>
    </source>
</evidence>
<protein>
    <submittedName>
        <fullName evidence="1">Uncharacterized protein</fullName>
    </submittedName>
</protein>
<evidence type="ECO:0000313" key="2">
    <source>
        <dbReference type="Proteomes" id="UP000663879"/>
    </source>
</evidence>
<dbReference type="AlphaFoldDB" id="A0A813XKZ6"/>
<organism evidence="1 2">
    <name type="scientific">Brachionus calyciflorus</name>
    <dbReference type="NCBI Taxonomy" id="104777"/>
    <lineage>
        <taxon>Eukaryota</taxon>
        <taxon>Metazoa</taxon>
        <taxon>Spiralia</taxon>
        <taxon>Gnathifera</taxon>
        <taxon>Rotifera</taxon>
        <taxon>Eurotatoria</taxon>
        <taxon>Monogononta</taxon>
        <taxon>Pseudotrocha</taxon>
        <taxon>Ploima</taxon>
        <taxon>Brachionidae</taxon>
        <taxon>Brachionus</taxon>
    </lineage>
</organism>
<name>A0A813XKZ6_9BILA</name>
<sequence>MANFIQKFLEFFGLEDESDEQFVQNPYLSIGLDSAFHPYTALGIASAYGLCSEILSSAHINDSGIKAENNTIGSDDEMNVETE</sequence>
<gene>
    <name evidence="1" type="ORF">OXX778_LOCUS9721</name>
</gene>
<keyword evidence="2" id="KW-1185">Reference proteome</keyword>
<proteinExistence type="predicted"/>
<reference evidence="1" key="1">
    <citation type="submission" date="2021-02" db="EMBL/GenBank/DDBJ databases">
        <authorList>
            <person name="Nowell W R."/>
        </authorList>
    </citation>
    <scope>NUCLEOTIDE SEQUENCE</scope>
    <source>
        <strain evidence="1">Ploen Becks lab</strain>
    </source>
</reference>
<dbReference type="EMBL" id="CAJNOC010001459">
    <property type="protein sequence ID" value="CAF0866744.1"/>
    <property type="molecule type" value="Genomic_DNA"/>
</dbReference>
<dbReference type="Proteomes" id="UP000663879">
    <property type="component" value="Unassembled WGS sequence"/>
</dbReference>
<comment type="caution">
    <text evidence="1">The sequence shown here is derived from an EMBL/GenBank/DDBJ whole genome shotgun (WGS) entry which is preliminary data.</text>
</comment>
<accession>A0A813XKZ6</accession>